<dbReference type="EMBL" id="GL380952">
    <property type="protein sequence ID" value="EGT33163.1"/>
    <property type="molecule type" value="Genomic_DNA"/>
</dbReference>
<dbReference type="STRING" id="135651.G0PKX4"/>
<dbReference type="FunCoup" id="G0PKX4">
    <property type="interactions" value="1899"/>
</dbReference>
<evidence type="ECO:0000313" key="1">
    <source>
        <dbReference type="EMBL" id="EGT33163.1"/>
    </source>
</evidence>
<dbReference type="Proteomes" id="UP000008068">
    <property type="component" value="Unassembled WGS sequence"/>
</dbReference>
<dbReference type="InParanoid" id="G0PKX4"/>
<protein>
    <submittedName>
        <fullName evidence="1">Uncharacterized protein</fullName>
    </submittedName>
</protein>
<reference evidence="2" key="1">
    <citation type="submission" date="2011-07" db="EMBL/GenBank/DDBJ databases">
        <authorList>
            <consortium name="Caenorhabditis brenneri Sequencing and Analysis Consortium"/>
            <person name="Wilson R.K."/>
        </authorList>
    </citation>
    <scope>NUCLEOTIDE SEQUENCE [LARGE SCALE GENOMIC DNA]</scope>
    <source>
        <strain evidence="2">PB2801</strain>
    </source>
</reference>
<proteinExistence type="predicted"/>
<dbReference type="HOGENOM" id="CLU_062898_0_0_1"/>
<accession>G0PKX4</accession>
<dbReference type="AlphaFoldDB" id="G0PKX4"/>
<name>G0PKX4_CAEBE</name>
<dbReference type="eggNOG" id="ENOG502TFXT">
    <property type="taxonomic scope" value="Eukaryota"/>
</dbReference>
<evidence type="ECO:0000313" key="2">
    <source>
        <dbReference type="Proteomes" id="UP000008068"/>
    </source>
</evidence>
<sequence length="264" mass="29145">MASSLDNHLEQDGMCSVYSAQPSETNCSISEVLAKEIIAVNETPDDVIQAESSVYSIPKSETNVTASDAFHPCPAVNQFNQSMYSMPKSEVNVTMKEKFQRCNDLMNVLDYSVYSVPPSQANVTMNAPTLSQYTPLLSETDVSMTDGFHPCHALSRLELNPLSEYTALPATHAFDNTAYVEHLQEELGISDNRVIGLECSNLSIAKIIDSNECLVQLENFHPIPVDLSEMPEPVSFNKSMQATDKSIESYLLRSSNVSSVHHEI</sequence>
<keyword evidence="2" id="KW-1185">Reference proteome</keyword>
<dbReference type="OrthoDB" id="5848603at2759"/>
<gene>
    <name evidence="1" type="ORF">CAEBREN_09761</name>
</gene>
<organism evidence="2">
    <name type="scientific">Caenorhabditis brenneri</name>
    <name type="common">Nematode worm</name>
    <dbReference type="NCBI Taxonomy" id="135651"/>
    <lineage>
        <taxon>Eukaryota</taxon>
        <taxon>Metazoa</taxon>
        <taxon>Ecdysozoa</taxon>
        <taxon>Nematoda</taxon>
        <taxon>Chromadorea</taxon>
        <taxon>Rhabditida</taxon>
        <taxon>Rhabditina</taxon>
        <taxon>Rhabditomorpha</taxon>
        <taxon>Rhabditoidea</taxon>
        <taxon>Rhabditidae</taxon>
        <taxon>Peloderinae</taxon>
        <taxon>Caenorhabditis</taxon>
    </lineage>
</organism>
<dbReference type="OMA" id="FQACHAM"/>